<sequence length="85" mass="9878">MKHPELYELEYLFECEASGIEAGIPWAYCLAKFSLLRETRSIEFESEGTEGLKVDFDEENYVLPLIIYTKPQIEIAWGTSLDLQR</sequence>
<dbReference type="RefSeq" id="WP_041060350.1">
    <property type="nucleotide sequence ID" value="NZ_JXAL01000003.1"/>
</dbReference>
<dbReference type="EMBL" id="JXAL01000003">
    <property type="protein sequence ID" value="KIL37015.1"/>
    <property type="molecule type" value="Genomic_DNA"/>
</dbReference>
<protein>
    <submittedName>
        <fullName evidence="1">Uncharacterized protein</fullName>
    </submittedName>
</protein>
<organism evidence="1 2">
    <name type="scientific">Cohnella kolymensis</name>
    <dbReference type="NCBI Taxonomy" id="1590652"/>
    <lineage>
        <taxon>Bacteria</taxon>
        <taxon>Bacillati</taxon>
        <taxon>Bacillota</taxon>
        <taxon>Bacilli</taxon>
        <taxon>Bacillales</taxon>
        <taxon>Paenibacillaceae</taxon>
        <taxon>Cohnella</taxon>
    </lineage>
</organism>
<evidence type="ECO:0000313" key="1">
    <source>
        <dbReference type="EMBL" id="KIL37015.1"/>
    </source>
</evidence>
<accession>A0ABR5A8T4</accession>
<proteinExistence type="predicted"/>
<gene>
    <name evidence="1" type="ORF">SD71_04890</name>
</gene>
<dbReference type="Proteomes" id="UP000054526">
    <property type="component" value="Unassembled WGS sequence"/>
</dbReference>
<evidence type="ECO:0000313" key="2">
    <source>
        <dbReference type="Proteomes" id="UP000054526"/>
    </source>
</evidence>
<name>A0ABR5A8T4_9BACL</name>
<comment type="caution">
    <text evidence="1">The sequence shown here is derived from an EMBL/GenBank/DDBJ whole genome shotgun (WGS) entry which is preliminary data.</text>
</comment>
<keyword evidence="2" id="KW-1185">Reference proteome</keyword>
<reference evidence="1 2" key="1">
    <citation type="submission" date="2014-12" db="EMBL/GenBank/DDBJ databases">
        <title>Draft genome sequence of Cohnella kolymensis strain B-2846.</title>
        <authorList>
            <person name="Karlyshev A.V."/>
            <person name="Kudryashova E.B."/>
        </authorList>
    </citation>
    <scope>NUCLEOTIDE SEQUENCE [LARGE SCALE GENOMIC DNA]</scope>
    <source>
        <strain evidence="1 2">VKM B-2846</strain>
    </source>
</reference>